<feature type="compositionally biased region" description="Basic and acidic residues" evidence="2">
    <location>
        <begin position="97"/>
        <end position="110"/>
    </location>
</feature>
<evidence type="ECO:0000256" key="2">
    <source>
        <dbReference type="SAM" id="MobiDB-lite"/>
    </source>
</evidence>
<name>A0A9W7L1R2_9STRA</name>
<feature type="compositionally biased region" description="Gly residues" evidence="2">
    <location>
        <begin position="348"/>
        <end position="357"/>
    </location>
</feature>
<gene>
    <name evidence="3" type="ORF">TrCOL_g5002</name>
</gene>
<feature type="region of interest" description="Disordered" evidence="2">
    <location>
        <begin position="1"/>
        <end position="233"/>
    </location>
</feature>
<evidence type="ECO:0000256" key="1">
    <source>
        <dbReference type="SAM" id="Coils"/>
    </source>
</evidence>
<feature type="compositionally biased region" description="Basic and acidic residues" evidence="2">
    <location>
        <begin position="335"/>
        <end position="345"/>
    </location>
</feature>
<feature type="compositionally biased region" description="Basic and acidic residues" evidence="2">
    <location>
        <begin position="542"/>
        <end position="580"/>
    </location>
</feature>
<feature type="compositionally biased region" description="Acidic residues" evidence="2">
    <location>
        <begin position="83"/>
        <end position="96"/>
    </location>
</feature>
<reference evidence="4" key="1">
    <citation type="journal article" date="2023" name="Commun. Biol.">
        <title>Genome analysis of Parmales, the sister group of diatoms, reveals the evolutionary specialization of diatoms from phago-mixotrophs to photoautotrophs.</title>
        <authorList>
            <person name="Ban H."/>
            <person name="Sato S."/>
            <person name="Yoshikawa S."/>
            <person name="Yamada K."/>
            <person name="Nakamura Y."/>
            <person name="Ichinomiya M."/>
            <person name="Sato N."/>
            <person name="Blanc-Mathieu R."/>
            <person name="Endo H."/>
            <person name="Kuwata A."/>
            <person name="Ogata H."/>
        </authorList>
    </citation>
    <scope>NUCLEOTIDE SEQUENCE [LARGE SCALE GENOMIC DNA]</scope>
</reference>
<feature type="region of interest" description="Disordered" evidence="2">
    <location>
        <begin position="433"/>
        <end position="515"/>
    </location>
</feature>
<dbReference type="EMBL" id="BRYA01000506">
    <property type="protein sequence ID" value="GMI20181.1"/>
    <property type="molecule type" value="Genomic_DNA"/>
</dbReference>
<feature type="region of interest" description="Disordered" evidence="2">
    <location>
        <begin position="335"/>
        <end position="421"/>
    </location>
</feature>
<feature type="compositionally biased region" description="Pro residues" evidence="2">
    <location>
        <begin position="19"/>
        <end position="30"/>
    </location>
</feature>
<dbReference type="AlphaFoldDB" id="A0A9W7L1R2"/>
<feature type="coiled-coil region" evidence="1">
    <location>
        <begin position="262"/>
        <end position="328"/>
    </location>
</feature>
<feature type="compositionally biased region" description="Polar residues" evidence="2">
    <location>
        <begin position="115"/>
        <end position="130"/>
    </location>
</feature>
<evidence type="ECO:0000313" key="4">
    <source>
        <dbReference type="Proteomes" id="UP001165065"/>
    </source>
</evidence>
<dbReference type="Proteomes" id="UP001165065">
    <property type="component" value="Unassembled WGS sequence"/>
</dbReference>
<sequence>MTFDADDAEYLSPSQLDEPLPPQSGLPPPSRQVSTQAPSTPPMSDAEKQAYVDMVNDPYRFVRGPKPRREDKVIRQKLPLRDADEEAASSVEDDDETKAKDEGSPVKDSRPPASSAWSSTVSRTLDTLGNKSHMPASKMDDQAKRAFVDMVNDPNRFVRGRNNQDPGAGDEGTTKEKRDIDEVINFRPVDDEEEGVGTGVEGRSAEQPPVIAPITPSDSFVPPLPTTEPPIDMSKMDLSQRLEVAAIAEEGRLQEIKRIRAEQEKIAKIKNLELRKKEAERISELNRLREAEIRKEEERRKFERSRKEEEKMRLLEQKERLLKEAEAKQMGYWEKKLKEEEDARARSAGGGGEGVEGGEGEGERVREEGGLLKSDPMAFFARKQSEGSGLGRVGAAESATPPVAAAAAAGPTVEELMEQQRLKEERLNEIAQARAAEEAARLETEAKERAEYEAFEKRAKQEAEESMRKMEEARRREEERERMEMERKRQERENAIKEKEEEERRRMETAKEEERVKMEAAFEKIRLAEEEAERIRKEIAARNEAEEEGNGGKKERIDLRKLTLKKEEGKEEGKGEEEGGKGGAGFRSKVTEEEKAKARRFGIKLDGL</sequence>
<feature type="compositionally biased region" description="Basic and acidic residues" evidence="2">
    <location>
        <begin position="138"/>
        <end position="147"/>
    </location>
</feature>
<keyword evidence="4" id="KW-1185">Reference proteome</keyword>
<proteinExistence type="predicted"/>
<feature type="compositionally biased region" description="Basic and acidic residues" evidence="2">
    <location>
        <begin position="361"/>
        <end position="370"/>
    </location>
</feature>
<keyword evidence="1" id="KW-0175">Coiled coil</keyword>
<feature type="compositionally biased region" description="Basic and acidic residues" evidence="2">
    <location>
        <begin position="172"/>
        <end position="181"/>
    </location>
</feature>
<feature type="compositionally biased region" description="Basic and acidic residues" evidence="2">
    <location>
        <begin position="435"/>
        <end position="515"/>
    </location>
</feature>
<feature type="region of interest" description="Disordered" evidence="2">
    <location>
        <begin position="542"/>
        <end position="597"/>
    </location>
</feature>
<feature type="compositionally biased region" description="Basic and acidic residues" evidence="2">
    <location>
        <begin position="67"/>
        <end position="82"/>
    </location>
</feature>
<protein>
    <submittedName>
        <fullName evidence="3">Uncharacterized protein</fullName>
    </submittedName>
</protein>
<dbReference type="OrthoDB" id="10605280at2759"/>
<evidence type="ECO:0000313" key="3">
    <source>
        <dbReference type="EMBL" id="GMI20181.1"/>
    </source>
</evidence>
<accession>A0A9W7L1R2</accession>
<feature type="compositionally biased region" description="Low complexity" evidence="2">
    <location>
        <begin position="394"/>
        <end position="414"/>
    </location>
</feature>
<comment type="caution">
    <text evidence="3">The sequence shown here is derived from an EMBL/GenBank/DDBJ whole genome shotgun (WGS) entry which is preliminary data.</text>
</comment>
<organism evidence="3 4">
    <name type="scientific">Triparma columacea</name>
    <dbReference type="NCBI Taxonomy" id="722753"/>
    <lineage>
        <taxon>Eukaryota</taxon>
        <taxon>Sar</taxon>
        <taxon>Stramenopiles</taxon>
        <taxon>Ochrophyta</taxon>
        <taxon>Bolidophyceae</taxon>
        <taxon>Parmales</taxon>
        <taxon>Triparmaceae</taxon>
        <taxon>Triparma</taxon>
    </lineage>
</organism>